<feature type="transmembrane region" description="Helical" evidence="6">
    <location>
        <begin position="686"/>
        <end position="710"/>
    </location>
</feature>
<keyword evidence="5 6" id="KW-0472">Membrane</keyword>
<dbReference type="EMBL" id="CAXAMN010017113">
    <property type="protein sequence ID" value="CAK9049776.1"/>
    <property type="molecule type" value="Genomic_DNA"/>
</dbReference>
<proteinExistence type="predicted"/>
<evidence type="ECO:0000256" key="4">
    <source>
        <dbReference type="ARBA" id="ARBA00022989"/>
    </source>
</evidence>
<feature type="domain" description="Membrane transport protein MMPL" evidence="7">
    <location>
        <begin position="65"/>
        <end position="367"/>
    </location>
</feature>
<evidence type="ECO:0000256" key="5">
    <source>
        <dbReference type="ARBA" id="ARBA00023136"/>
    </source>
</evidence>
<dbReference type="PANTHER" id="PTHR33406">
    <property type="entry name" value="MEMBRANE PROTEIN MJ1562-RELATED"/>
    <property type="match status" value="1"/>
</dbReference>
<evidence type="ECO:0000256" key="1">
    <source>
        <dbReference type="ARBA" id="ARBA00004651"/>
    </source>
</evidence>
<dbReference type="SUPFAM" id="SSF82866">
    <property type="entry name" value="Multidrug efflux transporter AcrB transmembrane domain"/>
    <property type="match status" value="2"/>
</dbReference>
<name>A0ABP0MF33_9DINO</name>
<feature type="transmembrane region" description="Helical" evidence="6">
    <location>
        <begin position="756"/>
        <end position="778"/>
    </location>
</feature>
<dbReference type="InterPro" id="IPR050545">
    <property type="entry name" value="Mycobact_MmpL"/>
</dbReference>
<feature type="transmembrane region" description="Helical" evidence="6">
    <location>
        <begin position="341"/>
        <end position="360"/>
    </location>
</feature>
<feature type="transmembrane region" description="Helical" evidence="6">
    <location>
        <begin position="410"/>
        <end position="430"/>
    </location>
</feature>
<dbReference type="Pfam" id="PF03176">
    <property type="entry name" value="MMPL"/>
    <property type="match status" value="2"/>
</dbReference>
<feature type="transmembrane region" description="Helical" evidence="6">
    <location>
        <begin position="211"/>
        <end position="229"/>
    </location>
</feature>
<evidence type="ECO:0000259" key="7">
    <source>
        <dbReference type="Pfam" id="PF03176"/>
    </source>
</evidence>
<organism evidence="8 9">
    <name type="scientific">Durusdinium trenchii</name>
    <dbReference type="NCBI Taxonomy" id="1381693"/>
    <lineage>
        <taxon>Eukaryota</taxon>
        <taxon>Sar</taxon>
        <taxon>Alveolata</taxon>
        <taxon>Dinophyceae</taxon>
        <taxon>Suessiales</taxon>
        <taxon>Symbiodiniaceae</taxon>
        <taxon>Durusdinium</taxon>
    </lineage>
</organism>
<evidence type="ECO:0000313" key="9">
    <source>
        <dbReference type="Proteomes" id="UP001642484"/>
    </source>
</evidence>
<evidence type="ECO:0000256" key="6">
    <source>
        <dbReference type="SAM" id="Phobius"/>
    </source>
</evidence>
<evidence type="ECO:0000313" key="8">
    <source>
        <dbReference type="EMBL" id="CAK9049776.1"/>
    </source>
</evidence>
<feature type="transmembrane region" description="Helical" evidence="6">
    <location>
        <begin position="618"/>
        <end position="638"/>
    </location>
</feature>
<feature type="domain" description="Membrane transport protein MMPL" evidence="7">
    <location>
        <begin position="620"/>
        <end position="801"/>
    </location>
</feature>
<reference evidence="8 9" key="1">
    <citation type="submission" date="2024-02" db="EMBL/GenBank/DDBJ databases">
        <authorList>
            <person name="Chen Y."/>
            <person name="Shah S."/>
            <person name="Dougan E. K."/>
            <person name="Thang M."/>
            <person name="Chan C."/>
        </authorList>
    </citation>
    <scope>NUCLEOTIDE SEQUENCE [LARGE SCALE GENOMIC DNA]</scope>
</reference>
<comment type="subcellular location">
    <subcellularLocation>
        <location evidence="1">Cell membrane</location>
        <topology evidence="1">Multi-pass membrane protein</topology>
    </subcellularLocation>
</comment>
<keyword evidence="9" id="KW-1185">Reference proteome</keyword>
<feature type="transmembrane region" description="Helical" evidence="6">
    <location>
        <begin position="309"/>
        <end position="329"/>
    </location>
</feature>
<feature type="transmembrane region" description="Helical" evidence="6">
    <location>
        <begin position="731"/>
        <end position="750"/>
    </location>
</feature>
<evidence type="ECO:0000256" key="3">
    <source>
        <dbReference type="ARBA" id="ARBA00022692"/>
    </source>
</evidence>
<feature type="transmembrane region" description="Helical" evidence="6">
    <location>
        <begin position="645"/>
        <end position="666"/>
    </location>
</feature>
<protein>
    <recommendedName>
        <fullName evidence="7">Membrane transport protein MMPL domain-containing protein</fullName>
    </recommendedName>
</protein>
<gene>
    <name evidence="8" type="ORF">CCMP2556_LOCUS25432</name>
</gene>
<feature type="transmembrane region" description="Helical" evidence="6">
    <location>
        <begin position="269"/>
        <end position="288"/>
    </location>
</feature>
<comment type="caution">
    <text evidence="8">The sequence shown here is derived from an EMBL/GenBank/DDBJ whole genome shotgun (WGS) entry which is preliminary data.</text>
</comment>
<accession>A0ABP0MF33</accession>
<keyword evidence="4 6" id="KW-1133">Transmembrane helix</keyword>
<keyword evidence="3 6" id="KW-0812">Transmembrane</keyword>
<dbReference type="Proteomes" id="UP001642484">
    <property type="component" value="Unassembled WGS sequence"/>
</dbReference>
<keyword evidence="2" id="KW-1003">Cell membrane</keyword>
<dbReference type="PANTHER" id="PTHR33406:SF13">
    <property type="entry name" value="MEMBRANE PROTEIN YDFJ"/>
    <property type="match status" value="1"/>
</dbReference>
<dbReference type="Gene3D" id="1.20.1640.10">
    <property type="entry name" value="Multidrug efflux transporter AcrB transmembrane domain"/>
    <property type="match status" value="1"/>
</dbReference>
<evidence type="ECO:0000256" key="2">
    <source>
        <dbReference type="ARBA" id="ARBA00022475"/>
    </source>
</evidence>
<dbReference type="InterPro" id="IPR004869">
    <property type="entry name" value="MMPL_dom"/>
</dbReference>
<sequence>MERTGEIEVDPPELVTNKPVLDAFHFLITRPFCNACLLIHIFLLTTCISTSYYPAMKQESVNLEPYNTRLKSVVESLQHDFDTEEGMLTDLILIWSTQRRDALLNRDQDFLDLQQDIQNHLSHLQGNKRSCKNLTWADPNFAPSNDAALIQLDMKIKASFGHRNQCLYTIRKYVDSLDHKMSGHLKLAMAGPHSVVDASYDECDEGTMRHLLLSTPFLAALLIMGVGTIPRALTPFLCLAGSVQASRCAIVLLKSLWEDLNMVGPDTQILFVQLALCFDYALFFWVRFSQERQQRPGNIDAQSILMRTLQTSGFVIFISTMVLVVAFLGASCYPDLNKLGYLYATLNLALGTLFVGFYSLTVPTVLASIWPNLFDDPKGSFLQDGLQGISRFVKARVFRPVGYVASSKPLNYLATVLVLATFGPLILNMLRLEPNYDYTETDFSTSVREYDAYNMVNRKFDLQDMHKMTVFMEASPALRDHFSKLSSESGDQMDLAFHKAACLVARTISMDKVCKSMGIPDKILSIDWDAADKSCLNSIQHIPGDERYRARNHTKERMFLFPEIDDLQGKDVQKLVRHFWRTIEPEVAIRNGERMLFSATLYTPVAEDMLLEQQYRHAAPWIVGVTIFIVCFMVGWLFKSYFVAVKMVFTVALPVFAEYGFAVGVFQHGWFAWAGIPSAGGLKWTMIYSTSGFLFALAMDYDLFLFARVYERRLQGFDNASAVRMALEETGPLISLAGTIMVVSFFFVFLSTVPVIAQIGCLYCFGVALDVYVVRLWLAPAALCIFEKINYWPGKVPEPTRSYLDHALPPPKGRWDQYGSVH</sequence>